<protein>
    <recommendedName>
        <fullName evidence="5">F-box domain-containing protein</fullName>
    </recommendedName>
</protein>
<comment type="caution">
    <text evidence="3">The sequence shown here is derived from an EMBL/GenBank/DDBJ whole genome shotgun (WGS) entry which is preliminary data.</text>
</comment>
<dbReference type="SUPFAM" id="SSF81383">
    <property type="entry name" value="F-box domain"/>
    <property type="match status" value="1"/>
</dbReference>
<feature type="domain" description="DUF7595" evidence="2">
    <location>
        <begin position="126"/>
        <end position="356"/>
    </location>
</feature>
<dbReference type="Proteomes" id="UP000479710">
    <property type="component" value="Unassembled WGS sequence"/>
</dbReference>
<dbReference type="InterPro" id="IPR056016">
    <property type="entry name" value="DUF7595"/>
</dbReference>
<evidence type="ECO:0000259" key="1">
    <source>
        <dbReference type="Pfam" id="PF12937"/>
    </source>
</evidence>
<dbReference type="InterPro" id="IPR036047">
    <property type="entry name" value="F-box-like_dom_sf"/>
</dbReference>
<evidence type="ECO:0008006" key="5">
    <source>
        <dbReference type="Google" id="ProtNLM"/>
    </source>
</evidence>
<keyword evidence="4" id="KW-1185">Reference proteome</keyword>
<dbReference type="InterPro" id="IPR001810">
    <property type="entry name" value="F-box_dom"/>
</dbReference>
<feature type="domain" description="F-box" evidence="1">
    <location>
        <begin position="15"/>
        <end position="56"/>
    </location>
</feature>
<dbReference type="Gene3D" id="1.20.1280.50">
    <property type="match status" value="1"/>
</dbReference>
<sequence>MADASAEGRRCMDGIAALPEDVVLEVFSRVGSVKDLFMFAVTCRRWLRRFTDPAFLRGLCPGQGEEGHRARLLGFFFQQTRFVRCERMIKMRMTQHTSVSAPTFLPAPGSPLGPMDRALTSFVADDDGTFNYAEPLAARCGIVLMQLVPRTEPMTATSHLLLGLCNPITGERHVLPPLESYGIPRYLTSYAIITAADSDLDGKQQRPSSSGRFTFSQLLLTTQHKDDYKLYLYSYSAATCSWRAPTMCLDGRRFSLVGERSAVVHHGVAHWLCIDLVTSRAAPDDYLYKLSVEVRTARVSLTKLPVRAGGSPLLCVSRDSKLSVACVYPVHVRVWTQLGGEGGDDTPAPWLRTVIRIPMAVPYPNYSLLCQPCEKFDFNRGSMLVLYRSSGVFILDLEKKVMEKVMDCFLSLFSDKLTLNRTSVAYEMDLVEFFVLQLGGLCRESTGKKCEEFACSVMP</sequence>
<dbReference type="Pfam" id="PF24523">
    <property type="entry name" value="DUF7595"/>
    <property type="match status" value="1"/>
</dbReference>
<dbReference type="PANTHER" id="PTHR35828:SF13">
    <property type="entry name" value="OS01G0152100 PROTEIN"/>
    <property type="match status" value="1"/>
</dbReference>
<evidence type="ECO:0000259" key="2">
    <source>
        <dbReference type="Pfam" id="PF24523"/>
    </source>
</evidence>
<organism evidence="3 4">
    <name type="scientific">Oryza meyeriana var. granulata</name>
    <dbReference type="NCBI Taxonomy" id="110450"/>
    <lineage>
        <taxon>Eukaryota</taxon>
        <taxon>Viridiplantae</taxon>
        <taxon>Streptophyta</taxon>
        <taxon>Embryophyta</taxon>
        <taxon>Tracheophyta</taxon>
        <taxon>Spermatophyta</taxon>
        <taxon>Magnoliopsida</taxon>
        <taxon>Liliopsida</taxon>
        <taxon>Poales</taxon>
        <taxon>Poaceae</taxon>
        <taxon>BOP clade</taxon>
        <taxon>Oryzoideae</taxon>
        <taxon>Oryzeae</taxon>
        <taxon>Oryzinae</taxon>
        <taxon>Oryza</taxon>
        <taxon>Oryza meyeriana</taxon>
    </lineage>
</organism>
<dbReference type="OrthoDB" id="582186at2759"/>
<proteinExistence type="predicted"/>
<dbReference type="EMBL" id="SPHZ02000005">
    <property type="protein sequence ID" value="KAF0918258.1"/>
    <property type="molecule type" value="Genomic_DNA"/>
</dbReference>
<dbReference type="Pfam" id="PF12937">
    <property type="entry name" value="F-box-like"/>
    <property type="match status" value="1"/>
</dbReference>
<name>A0A6G1E0E2_9ORYZ</name>
<dbReference type="PANTHER" id="PTHR35828">
    <property type="entry name" value="OS08G0203800 PROTEIN-RELATED"/>
    <property type="match status" value="1"/>
</dbReference>
<evidence type="ECO:0000313" key="3">
    <source>
        <dbReference type="EMBL" id="KAF0918258.1"/>
    </source>
</evidence>
<gene>
    <name evidence="3" type="ORF">E2562_023341</name>
</gene>
<reference evidence="3 4" key="1">
    <citation type="submission" date="2019-11" db="EMBL/GenBank/DDBJ databases">
        <title>Whole genome sequence of Oryza granulata.</title>
        <authorList>
            <person name="Li W."/>
        </authorList>
    </citation>
    <scope>NUCLEOTIDE SEQUENCE [LARGE SCALE GENOMIC DNA]</scope>
    <source>
        <strain evidence="4">cv. Menghai</strain>
        <tissue evidence="3">Leaf</tissue>
    </source>
</reference>
<accession>A0A6G1E0E2</accession>
<dbReference type="AlphaFoldDB" id="A0A6G1E0E2"/>
<evidence type="ECO:0000313" key="4">
    <source>
        <dbReference type="Proteomes" id="UP000479710"/>
    </source>
</evidence>